<feature type="region of interest" description="Disordered" evidence="1">
    <location>
        <begin position="317"/>
        <end position="425"/>
    </location>
</feature>
<dbReference type="AlphaFoldDB" id="A0A086JZD1"/>
<name>A0A086JZD1_TOXGO</name>
<feature type="compositionally biased region" description="Basic and acidic residues" evidence="1">
    <location>
        <begin position="359"/>
        <end position="384"/>
    </location>
</feature>
<organism evidence="2 3">
    <name type="scientific">Toxoplasma gondii p89</name>
    <dbReference type="NCBI Taxonomy" id="943119"/>
    <lineage>
        <taxon>Eukaryota</taxon>
        <taxon>Sar</taxon>
        <taxon>Alveolata</taxon>
        <taxon>Apicomplexa</taxon>
        <taxon>Conoidasida</taxon>
        <taxon>Coccidia</taxon>
        <taxon>Eucoccidiorida</taxon>
        <taxon>Eimeriorina</taxon>
        <taxon>Sarcocystidae</taxon>
        <taxon>Toxoplasma</taxon>
    </lineage>
</organism>
<dbReference type="Proteomes" id="UP000028828">
    <property type="component" value="Unassembled WGS sequence"/>
</dbReference>
<feature type="region of interest" description="Disordered" evidence="1">
    <location>
        <begin position="158"/>
        <end position="179"/>
    </location>
</feature>
<feature type="compositionally biased region" description="Basic residues" evidence="1">
    <location>
        <begin position="416"/>
        <end position="425"/>
    </location>
</feature>
<evidence type="ECO:0000256" key="1">
    <source>
        <dbReference type="SAM" id="MobiDB-lite"/>
    </source>
</evidence>
<proteinExistence type="predicted"/>
<evidence type="ECO:0000313" key="3">
    <source>
        <dbReference type="Proteomes" id="UP000028828"/>
    </source>
</evidence>
<evidence type="ECO:0000313" key="2">
    <source>
        <dbReference type="EMBL" id="KFG37499.1"/>
    </source>
</evidence>
<reference evidence="2 3" key="1">
    <citation type="submission" date="2014-03" db="EMBL/GenBank/DDBJ databases">
        <authorList>
            <person name="Sibley D."/>
            <person name="Venepally P."/>
            <person name="Karamycheva S."/>
            <person name="Hadjithomas M."/>
            <person name="Khan A."/>
            <person name="Brunk B."/>
            <person name="Roos D."/>
            <person name="Caler E."/>
            <person name="Lorenzi H."/>
        </authorList>
    </citation>
    <scope>NUCLEOTIDE SEQUENCE [LARGE SCALE GENOMIC DNA]</scope>
    <source>
        <strain evidence="3">p89</strain>
    </source>
</reference>
<gene>
    <name evidence="2" type="ORF">TGP89_234390</name>
</gene>
<accession>A0A086JZD1</accession>
<feature type="compositionally biased region" description="Polar residues" evidence="1">
    <location>
        <begin position="329"/>
        <end position="345"/>
    </location>
</feature>
<comment type="caution">
    <text evidence="2">The sequence shown here is derived from an EMBL/GenBank/DDBJ whole genome shotgun (WGS) entry which is preliminary data.</text>
</comment>
<feature type="region of interest" description="Disordered" evidence="1">
    <location>
        <begin position="1"/>
        <end position="21"/>
    </location>
</feature>
<sequence>MAGSRVPSACGDDPGSVSPGRTEDVQFNVGGQLDLLKTVAPRLSPQPLLLCFPLSACSRVPRLSLASSPSCPASVRSFDDVIALENKAVTTRVKKQSRLSTSLSHALFEALRGRLSGPQPVSFDVFVTNLETKAQAALQSADSCDVCERAGREEGAEGLEASRSLKKKRGEKAGKSDRRTAARRNIAVCVVPQLDPAHGRVMLTPPQRVCEACFRILHLPHLLAVSVASVVSAAPLSRSVFSEVLEHFAAVNGYSSLSVAGARLQQAISLAFSVSLLKKQVNWRLERLAYPSLDAFFSSLGSDASPSPRTRDIRIQNCPIEDVSPNGVPPSNVSKGEQKKISLQRTVLAKRRRQGPTDANKHSATDDTSHKQAEDLDVETSTKREKVKKSAGFCEKVAAKNDQARNQVVNNSQQSRKAKKRKQTA</sequence>
<dbReference type="OrthoDB" id="332105at2759"/>
<protein>
    <submittedName>
        <fullName evidence="2">Uncharacterized protein</fullName>
    </submittedName>
</protein>
<dbReference type="VEuPathDB" id="ToxoDB:TGP89_234390"/>
<dbReference type="EMBL" id="AEYI02001433">
    <property type="protein sequence ID" value="KFG37499.1"/>
    <property type="molecule type" value="Genomic_DNA"/>
</dbReference>